<dbReference type="EMBL" id="CM004479">
    <property type="protein sequence ID" value="OCT70185.1"/>
    <property type="molecule type" value="Genomic_DNA"/>
</dbReference>
<evidence type="ECO:0000313" key="2">
    <source>
        <dbReference type="EMBL" id="OCT70185.1"/>
    </source>
</evidence>
<dbReference type="Proteomes" id="UP000694892">
    <property type="component" value="Chromosome 7S"/>
</dbReference>
<dbReference type="AlphaFoldDB" id="A0A974CCS5"/>
<protein>
    <submittedName>
        <fullName evidence="2">Uncharacterized protein</fullName>
    </submittedName>
</protein>
<evidence type="ECO:0000313" key="3">
    <source>
        <dbReference type="Proteomes" id="UP000694892"/>
    </source>
</evidence>
<evidence type="ECO:0000256" key="1">
    <source>
        <dbReference type="SAM" id="MobiDB-lite"/>
    </source>
</evidence>
<sequence length="72" mass="7657">MRGARVLKGPNCCRDPRRPFPAVATARHRWSLAAATTGGWGQGIGSKQPGERDTGEGKCGKADHVLRALVSM</sequence>
<name>A0A974CCS5_XENLA</name>
<reference evidence="3" key="1">
    <citation type="journal article" date="2016" name="Nature">
        <title>Genome evolution in the allotetraploid frog Xenopus laevis.</title>
        <authorList>
            <person name="Session A.M."/>
            <person name="Uno Y."/>
            <person name="Kwon T."/>
            <person name="Chapman J.A."/>
            <person name="Toyoda A."/>
            <person name="Takahashi S."/>
            <person name="Fukui A."/>
            <person name="Hikosaka A."/>
            <person name="Suzuki A."/>
            <person name="Kondo M."/>
            <person name="van Heeringen S.J."/>
            <person name="Quigley I."/>
            <person name="Heinz S."/>
            <person name="Ogino H."/>
            <person name="Ochi H."/>
            <person name="Hellsten U."/>
            <person name="Lyons J.B."/>
            <person name="Simakov O."/>
            <person name="Putnam N."/>
            <person name="Stites J."/>
            <person name="Kuroki Y."/>
            <person name="Tanaka T."/>
            <person name="Michiue T."/>
            <person name="Watanabe M."/>
            <person name="Bogdanovic O."/>
            <person name="Lister R."/>
            <person name="Georgiou G."/>
            <person name="Paranjpe S.S."/>
            <person name="van Kruijsbergen I."/>
            <person name="Shu S."/>
            <person name="Carlson J."/>
            <person name="Kinoshita T."/>
            <person name="Ohta Y."/>
            <person name="Mawaribuchi S."/>
            <person name="Jenkins J."/>
            <person name="Grimwood J."/>
            <person name="Schmutz J."/>
            <person name="Mitros T."/>
            <person name="Mozaffari S.V."/>
            <person name="Suzuki Y."/>
            <person name="Haramoto Y."/>
            <person name="Yamamoto T.S."/>
            <person name="Takagi C."/>
            <person name="Heald R."/>
            <person name="Miller K."/>
            <person name="Haudenschild C."/>
            <person name="Kitzman J."/>
            <person name="Nakayama T."/>
            <person name="Izutsu Y."/>
            <person name="Robert J."/>
            <person name="Fortriede J."/>
            <person name="Burns K."/>
            <person name="Lotay V."/>
            <person name="Karimi K."/>
            <person name="Yasuoka Y."/>
            <person name="Dichmann D.S."/>
            <person name="Flajnik M.F."/>
            <person name="Houston D.W."/>
            <person name="Shendure J."/>
            <person name="DuPasquier L."/>
            <person name="Vize P.D."/>
            <person name="Zorn A.M."/>
            <person name="Ito M."/>
            <person name="Marcotte E.M."/>
            <person name="Wallingford J.B."/>
            <person name="Ito Y."/>
            <person name="Asashima M."/>
            <person name="Ueno N."/>
            <person name="Matsuda Y."/>
            <person name="Veenstra G.J."/>
            <person name="Fujiyama A."/>
            <person name="Harland R.M."/>
            <person name="Taira M."/>
            <person name="Rokhsar D.S."/>
        </authorList>
    </citation>
    <scope>NUCLEOTIDE SEQUENCE [LARGE SCALE GENOMIC DNA]</scope>
    <source>
        <strain evidence="3">J</strain>
    </source>
</reference>
<organism evidence="2 3">
    <name type="scientific">Xenopus laevis</name>
    <name type="common">African clawed frog</name>
    <dbReference type="NCBI Taxonomy" id="8355"/>
    <lineage>
        <taxon>Eukaryota</taxon>
        <taxon>Metazoa</taxon>
        <taxon>Chordata</taxon>
        <taxon>Craniata</taxon>
        <taxon>Vertebrata</taxon>
        <taxon>Euteleostomi</taxon>
        <taxon>Amphibia</taxon>
        <taxon>Batrachia</taxon>
        <taxon>Anura</taxon>
        <taxon>Pipoidea</taxon>
        <taxon>Pipidae</taxon>
        <taxon>Xenopodinae</taxon>
        <taxon>Xenopus</taxon>
        <taxon>Xenopus</taxon>
    </lineage>
</organism>
<gene>
    <name evidence="2" type="ORF">XELAEV_18037106mg</name>
</gene>
<accession>A0A974CCS5</accession>
<proteinExistence type="predicted"/>
<feature type="region of interest" description="Disordered" evidence="1">
    <location>
        <begin position="37"/>
        <end position="60"/>
    </location>
</feature>
<feature type="compositionally biased region" description="Basic and acidic residues" evidence="1">
    <location>
        <begin position="49"/>
        <end position="60"/>
    </location>
</feature>